<evidence type="ECO:0000259" key="9">
    <source>
        <dbReference type="PROSITE" id="PS51873"/>
    </source>
</evidence>
<keyword evidence="4" id="KW-0677">Repeat</keyword>
<dbReference type="GO" id="GO:0016740">
    <property type="term" value="F:transferase activity"/>
    <property type="evidence" value="ECO:0007669"/>
    <property type="project" value="UniProtKB-KW"/>
</dbReference>
<gene>
    <name evidence="10" type="ORF">FZEAL_2863</name>
</gene>
<evidence type="ECO:0000256" key="8">
    <source>
        <dbReference type="SAM" id="MobiDB-lite"/>
    </source>
</evidence>
<evidence type="ECO:0000313" key="10">
    <source>
        <dbReference type="EMBL" id="KAF4981330.1"/>
    </source>
</evidence>
<evidence type="ECO:0000256" key="1">
    <source>
        <dbReference type="ARBA" id="ARBA00004906"/>
    </source>
</evidence>
<sequence>MEAATGWARDKLSSIFRAFADDSQPQVSPHNIDLALNESEKASSAGHHHPHRLLAGIGSFARNWGGQLSSSIMYDDNEVTDQTSQRHEDACIQAVTALFPDICLDYLKSIAQPRLFISDDVINHIIDLEESGRSYTKKPKEASRKRKRDDEEEDPASAAKRKYDNPLRLSLPKHSFHMTVMKKMIAGDFPRVPMKTIQKLLSDNGHLLLPTFLALNETILTAQQEDADPPWKWKKSSSPLITKYSPEHLDVSIENCIDPDERGIMEELRAAREVQDFKMQQIQDRQEAKDSELRNMEEAMASGEVAECQCCFVEFPLNRLIHCDGDSMHLFCVDCARRNAETQIGLSKYELECMSTEGCQAGFCLSERQKFLDEKLTSALDRIEQEAVLRMAGLKDLATCPFCPYAAEYPPIKDNREFTCLAPHCGIVSCRLCSAESHIPKSCEEVAREKGIDMRREVEEAMTAALIRICNKCQTPFIKESGCNKMTCTRRGCGNIQCYVCSKSCAYSHFNDVSRGGKKGNCPLFDCVEDRHETDIKKAEEAARKKVLEEHPELDPELLKFAMSNEVSNDDALRKNQDPYVNQDNLYINGVRVDIPGQGWRRYFGRHRMDEPMDGERGVHEAQWAALQRRAQVNIDRDGVDLAQFPDNPHRAMNMPQADLNLLGVPNRAQGNQQWGDERGEFPRQHAFHQQVELRRQQDLRLQYGLQQQQEWRERVQQENRRVEQIWQRDADAIAAHALPFRQQLLAREQMAHERQQQQIRDFNQHMAHPRFQPPAPAQNGQLPANHNDEQQRPGLLARIKGAARGRAVEQQQPQHKQPVLLRTLGQKYEGMVIRPPELGVAGAPRNIEAPRPPGPPALPVQHGQQNQTAAKNHAMDNPHVQRWMDQHIEMP</sequence>
<reference evidence="10" key="1">
    <citation type="journal article" date="2020" name="BMC Genomics">
        <title>Correction to: Identification and distribution of gene clusters required for synthesis of sphingolipid metabolism inhibitors in diverse species of the filamentous fungus Fusarium.</title>
        <authorList>
            <person name="Kim H.S."/>
            <person name="Lohmar J.M."/>
            <person name="Busman M."/>
            <person name="Brown D.W."/>
            <person name="Naumann T.A."/>
            <person name="Divon H.H."/>
            <person name="Lysoe E."/>
            <person name="Uhlig S."/>
            <person name="Proctor R.H."/>
        </authorList>
    </citation>
    <scope>NUCLEOTIDE SEQUENCE</scope>
    <source>
        <strain evidence="10">NRRL 22465</strain>
    </source>
</reference>
<dbReference type="SUPFAM" id="SSF57850">
    <property type="entry name" value="RING/U-box"/>
    <property type="match status" value="2"/>
</dbReference>
<proteinExistence type="predicted"/>
<evidence type="ECO:0000256" key="5">
    <source>
        <dbReference type="ARBA" id="ARBA00022771"/>
    </source>
</evidence>
<evidence type="ECO:0000256" key="7">
    <source>
        <dbReference type="ARBA" id="ARBA00022833"/>
    </source>
</evidence>
<keyword evidence="5" id="KW-0863">Zinc-finger</keyword>
<evidence type="ECO:0000313" key="11">
    <source>
        <dbReference type="Proteomes" id="UP000635477"/>
    </source>
</evidence>
<dbReference type="EMBL" id="JABEYC010000174">
    <property type="protein sequence ID" value="KAF4981330.1"/>
    <property type="molecule type" value="Genomic_DNA"/>
</dbReference>
<dbReference type="InterPro" id="IPR044066">
    <property type="entry name" value="TRIAD_supradom"/>
</dbReference>
<name>A0A8H4UPW2_9HYPO</name>
<dbReference type="CDD" id="cd20339">
    <property type="entry name" value="BRcat_RBR_RNF216"/>
    <property type="match status" value="1"/>
</dbReference>
<keyword evidence="3" id="KW-0479">Metal-binding</keyword>
<dbReference type="CDD" id="cd16630">
    <property type="entry name" value="RING-HC_RBR_RNF216"/>
    <property type="match status" value="1"/>
</dbReference>
<dbReference type="PANTHER" id="PTHR22770">
    <property type="entry name" value="UBIQUITIN CONJUGATING ENZYME 7 INTERACTING PROTEIN-RELATED"/>
    <property type="match status" value="1"/>
</dbReference>
<dbReference type="InterPro" id="IPR047546">
    <property type="entry name" value="Rcat_RBR_RNF216"/>
</dbReference>
<dbReference type="PANTHER" id="PTHR22770:SF47">
    <property type="entry name" value="E3 UBIQUITIN-PROTEIN LIGASE RNF216"/>
    <property type="match status" value="1"/>
</dbReference>
<keyword evidence="7" id="KW-0862">Zinc</keyword>
<keyword evidence="11" id="KW-1185">Reference proteome</keyword>
<dbReference type="PROSITE" id="PS51873">
    <property type="entry name" value="TRIAD"/>
    <property type="match status" value="1"/>
</dbReference>
<keyword evidence="6" id="KW-0833">Ubl conjugation pathway</keyword>
<dbReference type="Proteomes" id="UP000635477">
    <property type="component" value="Unassembled WGS sequence"/>
</dbReference>
<dbReference type="AlphaFoldDB" id="A0A8H4UPW2"/>
<keyword evidence="2" id="KW-0808">Transferase</keyword>
<feature type="region of interest" description="Disordered" evidence="8">
    <location>
        <begin position="768"/>
        <end position="790"/>
    </location>
</feature>
<reference evidence="10" key="2">
    <citation type="submission" date="2020-05" db="EMBL/GenBank/DDBJ databases">
        <authorList>
            <person name="Kim H.-S."/>
            <person name="Proctor R.H."/>
            <person name="Brown D.W."/>
        </authorList>
    </citation>
    <scope>NUCLEOTIDE SEQUENCE</scope>
    <source>
        <strain evidence="10">NRRL 22465</strain>
    </source>
</reference>
<protein>
    <recommendedName>
        <fullName evidence="9">RING-type domain-containing protein</fullName>
    </recommendedName>
</protein>
<dbReference type="GO" id="GO:0008270">
    <property type="term" value="F:zinc ion binding"/>
    <property type="evidence" value="ECO:0007669"/>
    <property type="project" value="UniProtKB-KW"/>
</dbReference>
<dbReference type="CDD" id="cd20353">
    <property type="entry name" value="Rcat_RBR_RNF216"/>
    <property type="match status" value="1"/>
</dbReference>
<dbReference type="Gene3D" id="1.20.120.1750">
    <property type="match status" value="1"/>
</dbReference>
<dbReference type="Pfam" id="PF26200">
    <property type="entry name" value="Rcat_RNF216"/>
    <property type="match status" value="1"/>
</dbReference>
<comment type="caution">
    <text evidence="10">The sequence shown here is derived from an EMBL/GenBank/DDBJ whole genome shotgun (WGS) entry which is preliminary data.</text>
</comment>
<evidence type="ECO:0000256" key="6">
    <source>
        <dbReference type="ARBA" id="ARBA00022786"/>
    </source>
</evidence>
<feature type="domain" description="RING-type" evidence="9">
    <location>
        <begin position="304"/>
        <end position="526"/>
    </location>
</feature>
<comment type="pathway">
    <text evidence="1">Protein modification; protein ubiquitination.</text>
</comment>
<organism evidence="10 11">
    <name type="scientific">Fusarium zealandicum</name>
    <dbReference type="NCBI Taxonomy" id="1053134"/>
    <lineage>
        <taxon>Eukaryota</taxon>
        <taxon>Fungi</taxon>
        <taxon>Dikarya</taxon>
        <taxon>Ascomycota</taxon>
        <taxon>Pezizomycotina</taxon>
        <taxon>Sordariomycetes</taxon>
        <taxon>Hypocreomycetidae</taxon>
        <taxon>Hypocreales</taxon>
        <taxon>Nectriaceae</taxon>
        <taxon>Fusarium</taxon>
        <taxon>Fusarium staphyleae species complex</taxon>
    </lineage>
</organism>
<dbReference type="InterPro" id="IPR047544">
    <property type="entry name" value="RING-HC_RBR_RNF216"/>
</dbReference>
<dbReference type="InterPro" id="IPR051628">
    <property type="entry name" value="LUBAC_E3_Ligases"/>
</dbReference>
<evidence type="ECO:0000256" key="3">
    <source>
        <dbReference type="ARBA" id="ARBA00022723"/>
    </source>
</evidence>
<evidence type="ECO:0000256" key="2">
    <source>
        <dbReference type="ARBA" id="ARBA00022679"/>
    </source>
</evidence>
<accession>A0A8H4UPW2</accession>
<dbReference type="OrthoDB" id="10009520at2759"/>
<feature type="region of interest" description="Disordered" evidence="8">
    <location>
        <begin position="134"/>
        <end position="164"/>
    </location>
</feature>
<evidence type="ECO:0000256" key="4">
    <source>
        <dbReference type="ARBA" id="ARBA00022737"/>
    </source>
</evidence>
<dbReference type="InterPro" id="IPR047545">
    <property type="entry name" value="BRcat_RBR_RNF216"/>
</dbReference>